<sequence>MTNPNENHIYPILQEENKELPISSVQMLPLPKRLPGIDRIVERDVFHLAIAIVISIPIPIPIRTQISTCDRRWQWRRSLLLPRLTRRKHRPLSSSSSLP</sequence>
<keyword evidence="3" id="KW-1185">Reference proteome</keyword>
<dbReference type="RefSeq" id="XP_069232110.1">
    <property type="nucleotide sequence ID" value="XM_069370684.1"/>
</dbReference>
<dbReference type="Proteomes" id="UP000803884">
    <property type="component" value="Unassembled WGS sequence"/>
</dbReference>
<keyword evidence="1" id="KW-1133">Transmembrane helix</keyword>
<protein>
    <submittedName>
        <fullName evidence="2">Uncharacterized protein</fullName>
    </submittedName>
</protein>
<accession>A0AB34KW08</accession>
<feature type="transmembrane region" description="Helical" evidence="1">
    <location>
        <begin position="45"/>
        <end position="62"/>
    </location>
</feature>
<keyword evidence="1" id="KW-0472">Membrane</keyword>
<evidence type="ECO:0000313" key="3">
    <source>
        <dbReference type="Proteomes" id="UP000803884"/>
    </source>
</evidence>
<evidence type="ECO:0000313" key="2">
    <source>
        <dbReference type="EMBL" id="KAL1589005.1"/>
    </source>
</evidence>
<keyword evidence="1" id="KW-0812">Transmembrane</keyword>
<comment type="caution">
    <text evidence="2">The sequence shown here is derived from an EMBL/GenBank/DDBJ whole genome shotgun (WGS) entry which is preliminary data.</text>
</comment>
<evidence type="ECO:0000256" key="1">
    <source>
        <dbReference type="SAM" id="Phobius"/>
    </source>
</evidence>
<reference evidence="2 3" key="1">
    <citation type="journal article" date="2020" name="Microbiol. Resour. Announc.">
        <title>Draft Genome Sequence of a Cladosporium Species Isolated from the Mesophotic Ascidian Didemnum maculosum.</title>
        <authorList>
            <person name="Gioti A."/>
            <person name="Siaperas R."/>
            <person name="Nikolaivits E."/>
            <person name="Le Goff G."/>
            <person name="Ouazzani J."/>
            <person name="Kotoulas G."/>
            <person name="Topakas E."/>
        </authorList>
    </citation>
    <scope>NUCLEOTIDE SEQUENCE [LARGE SCALE GENOMIC DNA]</scope>
    <source>
        <strain evidence="2 3">TM138-S3</strain>
    </source>
</reference>
<dbReference type="AlphaFoldDB" id="A0AB34KW08"/>
<name>A0AB34KW08_9PEZI</name>
<proteinExistence type="predicted"/>
<dbReference type="EMBL" id="JAAQHG020000005">
    <property type="protein sequence ID" value="KAL1589005.1"/>
    <property type="molecule type" value="Genomic_DNA"/>
</dbReference>
<organism evidence="2 3">
    <name type="scientific">Cladosporium halotolerans</name>
    <dbReference type="NCBI Taxonomy" id="1052096"/>
    <lineage>
        <taxon>Eukaryota</taxon>
        <taxon>Fungi</taxon>
        <taxon>Dikarya</taxon>
        <taxon>Ascomycota</taxon>
        <taxon>Pezizomycotina</taxon>
        <taxon>Dothideomycetes</taxon>
        <taxon>Dothideomycetidae</taxon>
        <taxon>Cladosporiales</taxon>
        <taxon>Cladosporiaceae</taxon>
        <taxon>Cladosporium</taxon>
    </lineage>
</organism>
<gene>
    <name evidence="2" type="ORF">WHR41_02078</name>
</gene>
<dbReference type="GeneID" id="96003522"/>